<sequence length="102" mass="10993">MVARSPWQIECLPGHPLQQDCGSALNPMRAILGYKRSAAVCGSLRILGLQFKRDGPLAPRPPATHLADCGMKITGRSAARDSDDALALRHTSKRKEYPAAQG</sequence>
<keyword evidence="3" id="KW-1185">Reference proteome</keyword>
<evidence type="ECO:0000256" key="1">
    <source>
        <dbReference type="SAM" id="MobiDB-lite"/>
    </source>
</evidence>
<protein>
    <submittedName>
        <fullName evidence="2">Uncharacterized protein</fullName>
    </submittedName>
</protein>
<proteinExistence type="predicted"/>
<feature type="region of interest" description="Disordered" evidence="1">
    <location>
        <begin position="80"/>
        <end position="102"/>
    </location>
</feature>
<dbReference type="Proteomes" id="UP001152622">
    <property type="component" value="Chromosome 2"/>
</dbReference>
<evidence type="ECO:0000313" key="2">
    <source>
        <dbReference type="EMBL" id="KAJ8373819.1"/>
    </source>
</evidence>
<evidence type="ECO:0000313" key="3">
    <source>
        <dbReference type="Proteomes" id="UP001152622"/>
    </source>
</evidence>
<name>A0A9Q1G1Q6_SYNKA</name>
<reference evidence="2" key="1">
    <citation type="journal article" date="2023" name="Science">
        <title>Genome structures resolve the early diversification of teleost fishes.</title>
        <authorList>
            <person name="Parey E."/>
            <person name="Louis A."/>
            <person name="Montfort J."/>
            <person name="Bouchez O."/>
            <person name="Roques C."/>
            <person name="Iampietro C."/>
            <person name="Lluch J."/>
            <person name="Castinel A."/>
            <person name="Donnadieu C."/>
            <person name="Desvignes T."/>
            <person name="Floi Bucao C."/>
            <person name="Jouanno E."/>
            <person name="Wen M."/>
            <person name="Mejri S."/>
            <person name="Dirks R."/>
            <person name="Jansen H."/>
            <person name="Henkel C."/>
            <person name="Chen W.J."/>
            <person name="Zahm M."/>
            <person name="Cabau C."/>
            <person name="Klopp C."/>
            <person name="Thompson A.W."/>
            <person name="Robinson-Rechavi M."/>
            <person name="Braasch I."/>
            <person name="Lecointre G."/>
            <person name="Bobe J."/>
            <person name="Postlethwait J.H."/>
            <person name="Berthelot C."/>
            <person name="Roest Crollius H."/>
            <person name="Guiguen Y."/>
        </authorList>
    </citation>
    <scope>NUCLEOTIDE SEQUENCE</scope>
    <source>
        <strain evidence="2">WJC10195</strain>
    </source>
</reference>
<dbReference type="AlphaFoldDB" id="A0A9Q1G1Q6"/>
<accession>A0A9Q1G1Q6</accession>
<comment type="caution">
    <text evidence="2">The sequence shown here is derived from an EMBL/GenBank/DDBJ whole genome shotgun (WGS) entry which is preliminary data.</text>
</comment>
<dbReference type="EMBL" id="JAINUF010000002">
    <property type="protein sequence ID" value="KAJ8373819.1"/>
    <property type="molecule type" value="Genomic_DNA"/>
</dbReference>
<gene>
    <name evidence="2" type="ORF">SKAU_G00043990</name>
</gene>
<organism evidence="2 3">
    <name type="scientific">Synaphobranchus kaupii</name>
    <name type="common">Kaup's arrowtooth eel</name>
    <dbReference type="NCBI Taxonomy" id="118154"/>
    <lineage>
        <taxon>Eukaryota</taxon>
        <taxon>Metazoa</taxon>
        <taxon>Chordata</taxon>
        <taxon>Craniata</taxon>
        <taxon>Vertebrata</taxon>
        <taxon>Euteleostomi</taxon>
        <taxon>Actinopterygii</taxon>
        <taxon>Neopterygii</taxon>
        <taxon>Teleostei</taxon>
        <taxon>Anguilliformes</taxon>
        <taxon>Synaphobranchidae</taxon>
        <taxon>Synaphobranchus</taxon>
    </lineage>
</organism>